<evidence type="ECO:0000259" key="2">
    <source>
        <dbReference type="PROSITE" id="PS50112"/>
    </source>
</evidence>
<dbReference type="PROSITE" id="PS50883">
    <property type="entry name" value="EAL"/>
    <property type="match status" value="1"/>
</dbReference>
<dbReference type="SUPFAM" id="SSF141868">
    <property type="entry name" value="EAL domain-like"/>
    <property type="match status" value="1"/>
</dbReference>
<dbReference type="PROSITE" id="PS50112">
    <property type="entry name" value="PAS"/>
    <property type="match status" value="1"/>
</dbReference>
<sequence>MKRLRPHLLVGLLLSLLILSGLHPWMRETLLDARFRLLTRQATGDIVLVEIDPRSIQALGRWPWLRSVHAELVQRLERAGATDIVFDVDFSTPSSPDQDAAFAAALQAAGGSVVLPAFRQRVADRGDGHTLHVNRPIPLFAQQAWLALVNVLPERDGVIRQYSHSAVIEGEFIASVGAMLAGRHDQNAPPFRIDFGIQPASVPSLSAIDILRETPAALAALHGKKAIIAGTAAELGDRFTVPNGRIIPGSLVQALAAESIIQGRTLTTTSPAVSLGGLAALIVAMAAIWSRVRAGRRILVLGLLALAIEGAAVCVQAFHPIAFDSSLLLAGVAAYALVTAIDEIDLRGLLRLAAERRFERIAMCLSDGLVCVDQTGRITLWNPGASAIFGHPEQAAIGQPFEFLLAQGDGSVSEAPFRLTAVPLARLLQRGGTVVELMGLRRSGEPFDLECSLSCWDTAAGVQYGVVLRDISLRKRQQEHIRYLAECDTVTGLPNRNSLMAHLEDAISRKEPGTATLLLVGVNRFQQINNLYGHSFGDALVVALVERLRVVAAQASLIARLGSDEFAILFTGEAGEAAALGERIVADFQYRPVTVGDRPHRIAVAIGLASTSTAQHAEMLIGNAHFALASAKAQTSAAPVPFDPLMRGAIERREALEAELRTALADNEFELFYQPQIELRTGTVVGAEALIRWRHSERGYVSPAEFMPVVNTTSLSEDVAAWVLETACRRAADWQRRGYAIRIGVNLAQSQFATGDLAAEVERRLAENGLRPELLELEVTEDIILDDGAKTLRVLAALRALGVKIAFDDFGTGYGSLTYLKSFPLDKIKIDQSFVKRLEPGSQDAAIVAATIDLGQALGLSVIAEGIETQATASLLREMGCDEGQGYLISKPIPAQEFAMKFLRKEARLVA</sequence>
<dbReference type="SUPFAM" id="SSF55785">
    <property type="entry name" value="PYP-like sensor domain (PAS domain)"/>
    <property type="match status" value="1"/>
</dbReference>
<dbReference type="PROSITE" id="PS50887">
    <property type="entry name" value="GGDEF"/>
    <property type="match status" value="1"/>
</dbReference>
<keyword evidence="1" id="KW-1133">Transmembrane helix</keyword>
<accession>A0A1D7U679</accession>
<dbReference type="SMART" id="SM00052">
    <property type="entry name" value="EAL"/>
    <property type="match status" value="1"/>
</dbReference>
<evidence type="ECO:0000259" key="3">
    <source>
        <dbReference type="PROSITE" id="PS50883"/>
    </source>
</evidence>
<dbReference type="InterPro" id="IPR029787">
    <property type="entry name" value="Nucleotide_cyclase"/>
</dbReference>
<dbReference type="SUPFAM" id="SSF55073">
    <property type="entry name" value="Nucleotide cyclase"/>
    <property type="match status" value="1"/>
</dbReference>
<evidence type="ECO:0000313" key="6">
    <source>
        <dbReference type="Proteomes" id="UP000094969"/>
    </source>
</evidence>
<dbReference type="Pfam" id="PF05226">
    <property type="entry name" value="CHASE2"/>
    <property type="match status" value="1"/>
</dbReference>
<feature type="transmembrane region" description="Helical" evidence="1">
    <location>
        <begin position="298"/>
        <end position="319"/>
    </location>
</feature>
<dbReference type="CDD" id="cd01949">
    <property type="entry name" value="GGDEF"/>
    <property type="match status" value="1"/>
</dbReference>
<dbReference type="Pfam" id="PF00990">
    <property type="entry name" value="GGDEF"/>
    <property type="match status" value="1"/>
</dbReference>
<dbReference type="InterPro" id="IPR043128">
    <property type="entry name" value="Rev_trsase/Diguanyl_cyclase"/>
</dbReference>
<dbReference type="CDD" id="cd00130">
    <property type="entry name" value="PAS"/>
    <property type="match status" value="1"/>
</dbReference>
<gene>
    <name evidence="5" type="ORF">BHK69_22800</name>
</gene>
<dbReference type="InterPro" id="IPR001633">
    <property type="entry name" value="EAL_dom"/>
</dbReference>
<dbReference type="Gene3D" id="3.30.70.270">
    <property type="match status" value="1"/>
</dbReference>
<dbReference type="STRING" id="1526658.BHK69_22800"/>
<dbReference type="KEGG" id="bvv:BHK69_22800"/>
<dbReference type="EMBL" id="CP017147">
    <property type="protein sequence ID" value="AOO82888.1"/>
    <property type="molecule type" value="Genomic_DNA"/>
</dbReference>
<dbReference type="Proteomes" id="UP000094969">
    <property type="component" value="Chromosome"/>
</dbReference>
<dbReference type="Gene3D" id="3.20.20.450">
    <property type="entry name" value="EAL domain"/>
    <property type="match status" value="1"/>
</dbReference>
<dbReference type="AlphaFoldDB" id="A0A1D7U679"/>
<dbReference type="InterPro" id="IPR007890">
    <property type="entry name" value="CHASE2"/>
</dbReference>
<name>A0A1D7U679_9HYPH</name>
<protein>
    <recommendedName>
        <fullName evidence="7">Histidine kinase</fullName>
    </recommendedName>
</protein>
<dbReference type="NCBIfam" id="TIGR00229">
    <property type="entry name" value="sensory_box"/>
    <property type="match status" value="1"/>
</dbReference>
<keyword evidence="1" id="KW-0812">Transmembrane</keyword>
<feature type="domain" description="EAL" evidence="3">
    <location>
        <begin position="653"/>
        <end position="906"/>
    </location>
</feature>
<feature type="domain" description="PAS" evidence="2">
    <location>
        <begin position="354"/>
        <end position="431"/>
    </location>
</feature>
<evidence type="ECO:0000313" key="5">
    <source>
        <dbReference type="EMBL" id="AOO82888.1"/>
    </source>
</evidence>
<feature type="domain" description="GGDEF" evidence="4">
    <location>
        <begin position="513"/>
        <end position="644"/>
    </location>
</feature>
<evidence type="ECO:0000259" key="4">
    <source>
        <dbReference type="PROSITE" id="PS50887"/>
    </source>
</evidence>
<feature type="transmembrane region" description="Helical" evidence="1">
    <location>
        <begin position="272"/>
        <end position="289"/>
    </location>
</feature>
<dbReference type="PANTHER" id="PTHR44757:SF2">
    <property type="entry name" value="BIOFILM ARCHITECTURE MAINTENANCE PROTEIN MBAA"/>
    <property type="match status" value="1"/>
</dbReference>
<evidence type="ECO:0000256" key="1">
    <source>
        <dbReference type="SAM" id="Phobius"/>
    </source>
</evidence>
<dbReference type="SMART" id="SM01080">
    <property type="entry name" value="CHASE2"/>
    <property type="match status" value="1"/>
</dbReference>
<dbReference type="CDD" id="cd01948">
    <property type="entry name" value="EAL"/>
    <property type="match status" value="1"/>
</dbReference>
<dbReference type="InterPro" id="IPR052155">
    <property type="entry name" value="Biofilm_reg_signaling"/>
</dbReference>
<keyword evidence="1" id="KW-0472">Membrane</keyword>
<dbReference type="RefSeq" id="WP_069692094.1">
    <property type="nucleotide sequence ID" value="NZ_CP017147.1"/>
</dbReference>
<keyword evidence="6" id="KW-1185">Reference proteome</keyword>
<dbReference type="SMART" id="SM00267">
    <property type="entry name" value="GGDEF"/>
    <property type="match status" value="1"/>
</dbReference>
<proteinExistence type="predicted"/>
<dbReference type="PANTHER" id="PTHR44757">
    <property type="entry name" value="DIGUANYLATE CYCLASE DGCP"/>
    <property type="match status" value="1"/>
</dbReference>
<dbReference type="Pfam" id="PF00563">
    <property type="entry name" value="EAL"/>
    <property type="match status" value="1"/>
</dbReference>
<dbReference type="InterPro" id="IPR035919">
    <property type="entry name" value="EAL_sf"/>
</dbReference>
<dbReference type="InterPro" id="IPR035965">
    <property type="entry name" value="PAS-like_dom_sf"/>
</dbReference>
<dbReference type="InterPro" id="IPR000160">
    <property type="entry name" value="GGDEF_dom"/>
</dbReference>
<dbReference type="InterPro" id="IPR000014">
    <property type="entry name" value="PAS"/>
</dbReference>
<dbReference type="Gene3D" id="3.30.450.20">
    <property type="entry name" value="PAS domain"/>
    <property type="match status" value="1"/>
</dbReference>
<reference evidence="5 6" key="1">
    <citation type="journal article" date="2015" name="Antonie Van Leeuwenhoek">
        <title>Bosea vaviloviae sp. nov., a new species of slow-growing rhizobia isolated from nodules of the relict species Vavilovia formosa (Stev.) Fed.</title>
        <authorList>
            <person name="Safronova V.I."/>
            <person name="Kuznetsova I.G."/>
            <person name="Sazanova A.L."/>
            <person name="Kimeklis A.K."/>
            <person name="Belimov A.A."/>
            <person name="Andronov E.E."/>
            <person name="Pinaev A.G."/>
            <person name="Chizhevskaya E.P."/>
            <person name="Pukhaev A.R."/>
            <person name="Popov K.P."/>
            <person name="Willems A."/>
            <person name="Tikhonovich I.A."/>
        </authorList>
    </citation>
    <scope>NUCLEOTIDE SEQUENCE [LARGE SCALE GENOMIC DNA]</scope>
    <source>
        <strain evidence="5 6">Vaf18</strain>
    </source>
</reference>
<dbReference type="SMART" id="SM00091">
    <property type="entry name" value="PAS"/>
    <property type="match status" value="1"/>
</dbReference>
<dbReference type="NCBIfam" id="TIGR00254">
    <property type="entry name" value="GGDEF"/>
    <property type="match status" value="1"/>
</dbReference>
<organism evidence="5 6">
    <name type="scientific">Bosea vaviloviae</name>
    <dbReference type="NCBI Taxonomy" id="1526658"/>
    <lineage>
        <taxon>Bacteria</taxon>
        <taxon>Pseudomonadati</taxon>
        <taxon>Pseudomonadota</taxon>
        <taxon>Alphaproteobacteria</taxon>
        <taxon>Hyphomicrobiales</taxon>
        <taxon>Boseaceae</taxon>
        <taxon>Bosea</taxon>
    </lineage>
</organism>
<dbReference type="Pfam" id="PF13426">
    <property type="entry name" value="PAS_9"/>
    <property type="match status" value="1"/>
</dbReference>
<evidence type="ECO:0008006" key="7">
    <source>
        <dbReference type="Google" id="ProtNLM"/>
    </source>
</evidence>